<dbReference type="EMBL" id="JANBPW010000483">
    <property type="protein sequence ID" value="KAJ1949330.1"/>
    <property type="molecule type" value="Genomic_DNA"/>
</dbReference>
<dbReference type="Proteomes" id="UP001150603">
    <property type="component" value="Unassembled WGS sequence"/>
</dbReference>
<proteinExistence type="predicted"/>
<accession>A0ACC1JER4</accession>
<protein>
    <submittedName>
        <fullName evidence="1">Uncharacterized protein</fullName>
    </submittedName>
</protein>
<evidence type="ECO:0000313" key="2">
    <source>
        <dbReference type="Proteomes" id="UP001150603"/>
    </source>
</evidence>
<comment type="caution">
    <text evidence="1">The sequence shown here is derived from an EMBL/GenBank/DDBJ whole genome shotgun (WGS) entry which is preliminary data.</text>
</comment>
<feature type="non-terminal residue" evidence="1">
    <location>
        <position position="1"/>
    </location>
</feature>
<keyword evidence="2" id="KW-1185">Reference proteome</keyword>
<reference evidence="1" key="1">
    <citation type="submission" date="2022-07" db="EMBL/GenBank/DDBJ databases">
        <title>Phylogenomic reconstructions and comparative analyses of Kickxellomycotina fungi.</title>
        <authorList>
            <person name="Reynolds N.K."/>
            <person name="Stajich J.E."/>
            <person name="Barry K."/>
            <person name="Grigoriev I.V."/>
            <person name="Crous P."/>
            <person name="Smith M.E."/>
        </authorList>
    </citation>
    <scope>NUCLEOTIDE SEQUENCE</scope>
    <source>
        <strain evidence="1">NRRL 5244</strain>
    </source>
</reference>
<evidence type="ECO:0000313" key="1">
    <source>
        <dbReference type="EMBL" id="KAJ1949330.1"/>
    </source>
</evidence>
<sequence length="864" mass="94116">LNTDHRREIDTLQRQLRDVTALVRALEAEHGADTGELVQYAMALQSAVEGLRKQCAVAQERSVRIEAETRRDAGAFFMARLEEVKAQSRARLLEEIQRGEAKAAHKLDILSRLRVPPMPDTEGEAAALEAVIGETDAAKEPTVSPRTAVRRAVSRAASKKANKVTSVSAGESTEIVNLRAMVELLEAQNSSQLAQLDLATQARAADREAHAALEQSLAEAQARVARATQMESRAVSGKEARALSQAHAQERAEFIAQATMLKAQLREAEVHAARARRQWETHELLPVQERLRKITAARNAASDASPGELLERAERDRDDAWAWWTREQERNSQLCAQNDVLMREIRHLRAQARGAELEAELGDAYGGQHRVPTTGLETQVRESTPTDSEDGSFCKVSLKSINSIEAINGGNPIGVSSLAVMSQSSVAADSAALARMASSSKKKGRALRRNNITSMESVANASTSMSVLSSPISSKHTRFEQKAKRVVSRVFHHLTPESRRNRADSASAATRPYLAPRFAATTDMAAAVGNYSAEVLSFEGGRYPGGLRALDDGQQLPLASMSAADLRAPKVRSVVYSGPIVAHPTGGVSVTFTSQEVHDLPIDATVAGDDANHMDGDQEDDGEDHAPVERLRRESSPQGTKRTRAMLKKMAARTALQKKSDAENANNDDHDDDAEMEDQEPAIAANDDEYMPSNDADADHPRQRVITRSQRTNSHLSSSSKAPSKNSAASMKSRASSGKKKRKLHKGRTIMNVGPENSDYEEDAIVGTPRPHRVATPLSKPPAAAAAGRPLPARLATPAAPEENKQPVLYTPIRARSRSGARQSMDHLPQTTPSTMQHEGDDDKNDSFFLTPMKMLSRLRNKKK</sequence>
<organism evidence="1 2">
    <name type="scientific">Linderina macrospora</name>
    <dbReference type="NCBI Taxonomy" id="4868"/>
    <lineage>
        <taxon>Eukaryota</taxon>
        <taxon>Fungi</taxon>
        <taxon>Fungi incertae sedis</taxon>
        <taxon>Zoopagomycota</taxon>
        <taxon>Kickxellomycotina</taxon>
        <taxon>Kickxellomycetes</taxon>
        <taxon>Kickxellales</taxon>
        <taxon>Kickxellaceae</taxon>
        <taxon>Linderina</taxon>
    </lineage>
</organism>
<gene>
    <name evidence="1" type="ORF">FBU59_001190</name>
</gene>
<name>A0ACC1JER4_9FUNG</name>